<reference evidence="3" key="1">
    <citation type="submission" date="2019-07" db="EMBL/GenBank/DDBJ databases">
        <title>Genomic Encyclopedia of Type Strains, Phase IV (KMG-IV): sequencing the most valuable type-strain genomes for metagenomic binning, comparative biology and taxonomic classification.</title>
        <authorList>
            <person name="Goeker M."/>
        </authorList>
    </citation>
    <scope>NUCLEOTIDE SEQUENCE</scope>
    <source>
        <strain evidence="3">DSM 44596</strain>
    </source>
</reference>
<feature type="transmembrane region" description="Helical" evidence="1">
    <location>
        <begin position="184"/>
        <end position="203"/>
    </location>
</feature>
<dbReference type="Gene3D" id="1.20.1290.10">
    <property type="entry name" value="AhpD-like"/>
    <property type="match status" value="1"/>
</dbReference>
<keyword evidence="3" id="KW-0575">Peroxidase</keyword>
<gene>
    <name evidence="3" type="ORF">FNL38_10666</name>
</gene>
<organism evidence="3">
    <name type="scientific">Nocardia globerula</name>
    <dbReference type="NCBI Taxonomy" id="1818"/>
    <lineage>
        <taxon>Bacteria</taxon>
        <taxon>Bacillati</taxon>
        <taxon>Actinomycetota</taxon>
        <taxon>Actinomycetes</taxon>
        <taxon>Mycobacteriales</taxon>
        <taxon>Nocardiaceae</taxon>
        <taxon>Nocardia</taxon>
    </lineage>
</organism>
<feature type="domain" description="Carboxymuconolactone decarboxylase-like" evidence="2">
    <location>
        <begin position="76"/>
        <end position="146"/>
    </location>
</feature>
<keyword evidence="1" id="KW-0812">Transmembrane</keyword>
<accession>A0A652YL02</accession>
<dbReference type="GO" id="GO:0051920">
    <property type="term" value="F:peroxiredoxin activity"/>
    <property type="evidence" value="ECO:0007669"/>
    <property type="project" value="InterPro"/>
</dbReference>
<evidence type="ECO:0000259" key="2">
    <source>
        <dbReference type="Pfam" id="PF02627"/>
    </source>
</evidence>
<evidence type="ECO:0000256" key="1">
    <source>
        <dbReference type="SAM" id="Phobius"/>
    </source>
</evidence>
<proteinExistence type="predicted"/>
<keyword evidence="1" id="KW-1133">Transmembrane helix</keyword>
<comment type="caution">
    <text evidence="3">The sequence shown here is derived from an EMBL/GenBank/DDBJ whole genome shotgun (WGS) entry which is preliminary data.</text>
</comment>
<name>A0A652YL02_NOCGL</name>
<dbReference type="EMBL" id="VNIQ01000006">
    <property type="protein sequence ID" value="TYQ02247.1"/>
    <property type="molecule type" value="Genomic_DNA"/>
</dbReference>
<dbReference type="SUPFAM" id="SSF69118">
    <property type="entry name" value="AhpD-like"/>
    <property type="match status" value="1"/>
</dbReference>
<dbReference type="InterPro" id="IPR029032">
    <property type="entry name" value="AhpD-like"/>
</dbReference>
<protein>
    <submittedName>
        <fullName evidence="3">Alkylhydroperoxidase family enzyme</fullName>
    </submittedName>
</protein>
<dbReference type="PANTHER" id="PTHR34846:SF5">
    <property type="entry name" value="CARBOXYMUCONOLACTONE DECARBOXYLASE-LIKE DOMAIN-CONTAINING PROTEIN"/>
    <property type="match status" value="1"/>
</dbReference>
<keyword evidence="3" id="KW-0560">Oxidoreductase</keyword>
<keyword evidence="1" id="KW-0472">Membrane</keyword>
<dbReference type="PANTHER" id="PTHR34846">
    <property type="entry name" value="4-CARBOXYMUCONOLACTONE DECARBOXYLASE FAMILY PROTEIN (AFU_ORTHOLOGUE AFUA_6G11590)"/>
    <property type="match status" value="1"/>
</dbReference>
<dbReference type="InterPro" id="IPR003779">
    <property type="entry name" value="CMD-like"/>
</dbReference>
<dbReference type="AlphaFoldDB" id="A0A652YL02"/>
<sequence length="210" mass="23961">MEILRSVKENVILKDEIENIAPFDDSKGNEHLMRLSPLPEADWDDQVRMSLRGMLPRERQNPEGAGPALSTLVNHPELTRDFLIFSTRMLYRNSLPPRLRELAILRVATRRNCAYEKTHHIIIAQEEAGLTPTEIESAMRGEALVEPDITVLRAVEELEVDSIVSDETWAALSEYFDKRQLMDFVFTVGCYGLMAMAFNSFGIEPDHESE</sequence>
<evidence type="ECO:0000313" key="3">
    <source>
        <dbReference type="EMBL" id="TYQ02247.1"/>
    </source>
</evidence>
<dbReference type="Pfam" id="PF02627">
    <property type="entry name" value="CMD"/>
    <property type="match status" value="1"/>
</dbReference>